<protein>
    <submittedName>
        <fullName evidence="2">Uncharacterized protein</fullName>
    </submittedName>
</protein>
<keyword evidence="3" id="KW-1185">Reference proteome</keyword>
<proteinExistence type="predicted"/>
<accession>A0A1X2GXW1</accession>
<reference evidence="2 3" key="1">
    <citation type="submission" date="2016-07" db="EMBL/GenBank/DDBJ databases">
        <title>Pervasive Adenine N6-methylation of Active Genes in Fungi.</title>
        <authorList>
            <consortium name="DOE Joint Genome Institute"/>
            <person name="Mondo S.J."/>
            <person name="Dannebaum R.O."/>
            <person name="Kuo R.C."/>
            <person name="Labutti K."/>
            <person name="Haridas S."/>
            <person name="Kuo A."/>
            <person name="Salamov A."/>
            <person name="Ahrendt S.R."/>
            <person name="Lipzen A."/>
            <person name="Sullivan W."/>
            <person name="Andreopoulos W.B."/>
            <person name="Clum A."/>
            <person name="Lindquist E."/>
            <person name="Daum C."/>
            <person name="Ramamoorthy G.K."/>
            <person name="Gryganskyi A."/>
            <person name="Culley D."/>
            <person name="Magnuson J.K."/>
            <person name="James T.Y."/>
            <person name="O'Malley M.A."/>
            <person name="Stajich J.E."/>
            <person name="Spatafora J.W."/>
            <person name="Visel A."/>
            <person name="Grigoriev I.V."/>
        </authorList>
    </citation>
    <scope>NUCLEOTIDE SEQUENCE [LARGE SCALE GENOMIC DNA]</scope>
    <source>
        <strain evidence="2 3">NRRL 3301</strain>
    </source>
</reference>
<evidence type="ECO:0000256" key="1">
    <source>
        <dbReference type="SAM" id="MobiDB-lite"/>
    </source>
</evidence>
<dbReference type="AlphaFoldDB" id="A0A1X2GXW1"/>
<evidence type="ECO:0000313" key="3">
    <source>
        <dbReference type="Proteomes" id="UP000242146"/>
    </source>
</evidence>
<organism evidence="2 3">
    <name type="scientific">Hesseltinella vesiculosa</name>
    <dbReference type="NCBI Taxonomy" id="101127"/>
    <lineage>
        <taxon>Eukaryota</taxon>
        <taxon>Fungi</taxon>
        <taxon>Fungi incertae sedis</taxon>
        <taxon>Mucoromycota</taxon>
        <taxon>Mucoromycotina</taxon>
        <taxon>Mucoromycetes</taxon>
        <taxon>Mucorales</taxon>
        <taxon>Cunninghamellaceae</taxon>
        <taxon>Hesseltinella</taxon>
    </lineage>
</organism>
<gene>
    <name evidence="2" type="ORF">DM01DRAFT_1370312</name>
</gene>
<feature type="compositionally biased region" description="Basic and acidic residues" evidence="1">
    <location>
        <begin position="55"/>
        <end position="80"/>
    </location>
</feature>
<sequence length="115" mass="13128">MIQIASSSNDQDPAETDSIIDHDPSQGSSNSLNHHGHIEVATAPVVDPLWKRSRKHEEQQHRRDNDEDRGINGRHDGSTTEELVKASKYYFELGSREAIRERMMFLKQHALLLRG</sequence>
<evidence type="ECO:0000313" key="2">
    <source>
        <dbReference type="EMBL" id="ORX62438.1"/>
    </source>
</evidence>
<name>A0A1X2GXW1_9FUNG</name>
<dbReference type="EMBL" id="MCGT01000002">
    <property type="protein sequence ID" value="ORX62438.1"/>
    <property type="molecule type" value="Genomic_DNA"/>
</dbReference>
<feature type="region of interest" description="Disordered" evidence="1">
    <location>
        <begin position="1"/>
        <end position="80"/>
    </location>
</feature>
<dbReference type="Proteomes" id="UP000242146">
    <property type="component" value="Unassembled WGS sequence"/>
</dbReference>
<comment type="caution">
    <text evidence="2">The sequence shown here is derived from an EMBL/GenBank/DDBJ whole genome shotgun (WGS) entry which is preliminary data.</text>
</comment>
<dbReference type="OrthoDB" id="2281860at2759"/>
<feature type="compositionally biased region" description="Polar residues" evidence="1">
    <location>
        <begin position="1"/>
        <end position="11"/>
    </location>
</feature>